<reference evidence="1 2" key="1">
    <citation type="journal article" date="2019" name="Sci. Rep.">
        <title>Orb-weaving spider Araneus ventricosus genome elucidates the spidroin gene catalogue.</title>
        <authorList>
            <person name="Kono N."/>
            <person name="Nakamura H."/>
            <person name="Ohtoshi R."/>
            <person name="Moran D.A.P."/>
            <person name="Shinohara A."/>
            <person name="Yoshida Y."/>
            <person name="Fujiwara M."/>
            <person name="Mori M."/>
            <person name="Tomita M."/>
            <person name="Arakawa K."/>
        </authorList>
    </citation>
    <scope>NUCLEOTIDE SEQUENCE [LARGE SCALE GENOMIC DNA]</scope>
</reference>
<name>A0A4Y2HNQ4_ARAVE</name>
<comment type="caution">
    <text evidence="1">The sequence shown here is derived from an EMBL/GenBank/DDBJ whole genome shotgun (WGS) entry which is preliminary data.</text>
</comment>
<organism evidence="1 2">
    <name type="scientific">Araneus ventricosus</name>
    <name type="common">Orbweaver spider</name>
    <name type="synonym">Epeira ventricosa</name>
    <dbReference type="NCBI Taxonomy" id="182803"/>
    <lineage>
        <taxon>Eukaryota</taxon>
        <taxon>Metazoa</taxon>
        <taxon>Ecdysozoa</taxon>
        <taxon>Arthropoda</taxon>
        <taxon>Chelicerata</taxon>
        <taxon>Arachnida</taxon>
        <taxon>Araneae</taxon>
        <taxon>Araneomorphae</taxon>
        <taxon>Entelegynae</taxon>
        <taxon>Araneoidea</taxon>
        <taxon>Araneidae</taxon>
        <taxon>Araneus</taxon>
    </lineage>
</organism>
<dbReference type="AlphaFoldDB" id="A0A4Y2HNQ4"/>
<sequence length="140" mass="15650">MSETVSHSSYVALSVPSYALVTSVGRVLFLHTNKPITAHSYADPAMCHTETVLLSLCSNLRYLQSLVKKTTGEILGYRSCAVFDALPALQCAVMLKNKYVYKRKTAPWTDKFLVRISKMFPHKTSTDLHRELLATGVCEH</sequence>
<proteinExistence type="predicted"/>
<gene>
    <name evidence="1" type="ORF">AVEN_263959_1</name>
</gene>
<keyword evidence="2" id="KW-1185">Reference proteome</keyword>
<dbReference type="Proteomes" id="UP000499080">
    <property type="component" value="Unassembled WGS sequence"/>
</dbReference>
<dbReference type="EMBL" id="BGPR01002051">
    <property type="protein sequence ID" value="GBM66902.1"/>
    <property type="molecule type" value="Genomic_DNA"/>
</dbReference>
<evidence type="ECO:0000313" key="2">
    <source>
        <dbReference type="Proteomes" id="UP000499080"/>
    </source>
</evidence>
<evidence type="ECO:0000313" key="1">
    <source>
        <dbReference type="EMBL" id="GBM66902.1"/>
    </source>
</evidence>
<protein>
    <submittedName>
        <fullName evidence="1">Uncharacterized protein</fullName>
    </submittedName>
</protein>
<accession>A0A4Y2HNQ4</accession>